<keyword evidence="2" id="KW-1185">Reference proteome</keyword>
<reference evidence="1 2" key="1">
    <citation type="journal article" date="2011" name="Science">
        <title>The Selaginella genome identifies genetic changes associated with the evolution of vascular plants.</title>
        <authorList>
            <person name="Banks J.A."/>
            <person name="Nishiyama T."/>
            <person name="Hasebe M."/>
            <person name="Bowman J.L."/>
            <person name="Gribskov M."/>
            <person name="dePamphilis C."/>
            <person name="Albert V.A."/>
            <person name="Aono N."/>
            <person name="Aoyama T."/>
            <person name="Ambrose B.A."/>
            <person name="Ashton N.W."/>
            <person name="Axtell M.J."/>
            <person name="Barker E."/>
            <person name="Barker M.S."/>
            <person name="Bennetzen J.L."/>
            <person name="Bonawitz N.D."/>
            <person name="Chapple C."/>
            <person name="Cheng C."/>
            <person name="Correa L.G."/>
            <person name="Dacre M."/>
            <person name="DeBarry J."/>
            <person name="Dreyer I."/>
            <person name="Elias M."/>
            <person name="Engstrom E.M."/>
            <person name="Estelle M."/>
            <person name="Feng L."/>
            <person name="Finet C."/>
            <person name="Floyd S.K."/>
            <person name="Frommer W.B."/>
            <person name="Fujita T."/>
            <person name="Gramzow L."/>
            <person name="Gutensohn M."/>
            <person name="Harholt J."/>
            <person name="Hattori M."/>
            <person name="Heyl A."/>
            <person name="Hirai T."/>
            <person name="Hiwatashi Y."/>
            <person name="Ishikawa M."/>
            <person name="Iwata M."/>
            <person name="Karol K.G."/>
            <person name="Koehler B."/>
            <person name="Kolukisaoglu U."/>
            <person name="Kubo M."/>
            <person name="Kurata T."/>
            <person name="Lalonde S."/>
            <person name="Li K."/>
            <person name="Li Y."/>
            <person name="Litt A."/>
            <person name="Lyons E."/>
            <person name="Manning G."/>
            <person name="Maruyama T."/>
            <person name="Michael T.P."/>
            <person name="Mikami K."/>
            <person name="Miyazaki S."/>
            <person name="Morinaga S."/>
            <person name="Murata T."/>
            <person name="Mueller-Roeber B."/>
            <person name="Nelson D.R."/>
            <person name="Obara M."/>
            <person name="Oguri Y."/>
            <person name="Olmstead R.G."/>
            <person name="Onodera N."/>
            <person name="Petersen B.L."/>
            <person name="Pils B."/>
            <person name="Prigge M."/>
            <person name="Rensing S.A."/>
            <person name="Riano-Pachon D.M."/>
            <person name="Roberts A.W."/>
            <person name="Sato Y."/>
            <person name="Scheller H.V."/>
            <person name="Schulz B."/>
            <person name="Schulz C."/>
            <person name="Shakirov E.V."/>
            <person name="Shibagaki N."/>
            <person name="Shinohara N."/>
            <person name="Shippen D.E."/>
            <person name="Soerensen I."/>
            <person name="Sotooka R."/>
            <person name="Sugimoto N."/>
            <person name="Sugita M."/>
            <person name="Sumikawa N."/>
            <person name="Tanurdzic M."/>
            <person name="Theissen G."/>
            <person name="Ulvskov P."/>
            <person name="Wakazuki S."/>
            <person name="Weng J.K."/>
            <person name="Willats W.W."/>
            <person name="Wipf D."/>
            <person name="Wolf P.G."/>
            <person name="Yang L."/>
            <person name="Zimmer A.D."/>
            <person name="Zhu Q."/>
            <person name="Mitros T."/>
            <person name="Hellsten U."/>
            <person name="Loque D."/>
            <person name="Otillar R."/>
            <person name="Salamov A."/>
            <person name="Schmutz J."/>
            <person name="Shapiro H."/>
            <person name="Lindquist E."/>
            <person name="Lucas S."/>
            <person name="Rokhsar D."/>
            <person name="Grigoriev I.V."/>
        </authorList>
    </citation>
    <scope>NUCLEOTIDE SEQUENCE [LARGE SCALE GENOMIC DNA]</scope>
</reference>
<dbReference type="EMBL" id="GL377885">
    <property type="protein sequence ID" value="EFJ04412.1"/>
    <property type="molecule type" value="Genomic_DNA"/>
</dbReference>
<name>D8TG03_SELML</name>
<dbReference type="KEGG" id="smo:SELMODRAFT_432439"/>
<accession>D8TG03</accession>
<organism evidence="2">
    <name type="scientific">Selaginella moellendorffii</name>
    <name type="common">Spikemoss</name>
    <dbReference type="NCBI Taxonomy" id="88036"/>
    <lineage>
        <taxon>Eukaryota</taxon>
        <taxon>Viridiplantae</taxon>
        <taxon>Streptophyta</taxon>
        <taxon>Embryophyta</taxon>
        <taxon>Tracheophyta</taxon>
        <taxon>Lycopodiopsida</taxon>
        <taxon>Selaginellales</taxon>
        <taxon>Selaginellaceae</taxon>
        <taxon>Selaginella</taxon>
    </lineage>
</organism>
<dbReference type="InParanoid" id="D8TG03"/>
<protein>
    <submittedName>
        <fullName evidence="1">Uncharacterized protein</fullName>
    </submittedName>
</protein>
<dbReference type="Gramene" id="EFJ04412">
    <property type="protein sequence ID" value="EFJ04412"/>
    <property type="gene ID" value="SELMODRAFT_432439"/>
</dbReference>
<dbReference type="Proteomes" id="UP000001514">
    <property type="component" value="Unassembled WGS sequence"/>
</dbReference>
<evidence type="ECO:0000313" key="2">
    <source>
        <dbReference type="Proteomes" id="UP000001514"/>
    </source>
</evidence>
<evidence type="ECO:0000313" key="1">
    <source>
        <dbReference type="EMBL" id="EFJ04412.1"/>
    </source>
</evidence>
<gene>
    <name evidence="1" type="ORF">SELMODRAFT_432439</name>
</gene>
<dbReference type="AlphaFoldDB" id="D8TG03"/>
<sequence>MLVATTKDWQEEEEEEEKEISVGSVEFGKEWLSNSRENIISHVAAKSEGFREIGEPKNAFEPVIAMKLLEEKGTKVNEKMFIVRYNDHQIIEKAMIMDVGPNAQTHFKRLKLDQVKVKEINHVYNIVKLLEPSKTDMITYVQLEYWVVMVKKANLQKITSLEI</sequence>
<dbReference type="HOGENOM" id="CLU_1629882_0_0_1"/>
<proteinExistence type="predicted"/>